<name>A0AA39R9C7_9LECA</name>
<dbReference type="InterPro" id="IPR050491">
    <property type="entry name" value="AmpC-like"/>
</dbReference>
<dbReference type="PANTHER" id="PTHR46825">
    <property type="entry name" value="D-ALANYL-D-ALANINE-CARBOXYPEPTIDASE/ENDOPEPTIDASE AMPH"/>
    <property type="match status" value="1"/>
</dbReference>
<reference evidence="4" key="1">
    <citation type="submission" date="2023-03" db="EMBL/GenBank/DDBJ databases">
        <title>Complete genome of Cladonia borealis.</title>
        <authorList>
            <person name="Park H."/>
        </authorList>
    </citation>
    <scope>NUCLEOTIDE SEQUENCE</scope>
    <source>
        <strain evidence="4">ANT050790</strain>
    </source>
</reference>
<protein>
    <recommendedName>
        <fullName evidence="6">Beta-lactamase-related domain-containing protein</fullName>
    </recommendedName>
</protein>
<dbReference type="PANTHER" id="PTHR46825:SF14">
    <property type="entry name" value="BETA-LACTAMASE-RELATED DOMAIN-CONTAINING PROTEIN"/>
    <property type="match status" value="1"/>
</dbReference>
<evidence type="ECO:0000259" key="2">
    <source>
        <dbReference type="Pfam" id="PF00144"/>
    </source>
</evidence>
<keyword evidence="5" id="KW-1185">Reference proteome</keyword>
<dbReference type="InterPro" id="IPR021860">
    <property type="entry name" value="Peptidase_S12_Pab87-rel_C"/>
</dbReference>
<dbReference type="InterPro" id="IPR012338">
    <property type="entry name" value="Beta-lactam/transpept-like"/>
</dbReference>
<proteinExistence type="inferred from homology"/>
<dbReference type="AlphaFoldDB" id="A0AA39R9C7"/>
<evidence type="ECO:0000313" key="4">
    <source>
        <dbReference type="EMBL" id="KAK0516009.1"/>
    </source>
</evidence>
<sequence>MLRPWMGCLAIPRHVRSLSTAFKILNCLQSSNRHSSEDWWVMAERLENLEPIISKICQESSCSGLSLGVLRYGKVVHKADYGYRDVEAKTPPDSDTLYSINSMTKPMTAAAIGILVEDGLMRWDTPIHTILPGFGKNHGEVGKLITIVDLLSHRSGMISPDTFFFQDYNEILLQKGQEVKTFNYGKPKGAFRDSYVYNNFGYAVAGLVVEELSGMEFGSYLKTKIFDPLHLKRTTTSDVSNDWNIGKCYCVLENRELYPVPPPKVNTEKALEGAAGVKSTVNDLLRLYQNFMETGNDQIEQQSTSTKNSPFKQCATLIKAHSFMEGATLRENAYGLGWVRCQLPGVLGKQGINARLQMEQVTGGGGASRLCLYHEGLMPGSSTSVYTFPEEMTAVVVLQSGVALNDCSDWVSQQLIQTIFDVPELNSFVQLARDSAKRMLALVPSMHLTLDSQRVQNTKSSFDLGQYVGRYFNPIKNFFVEVTLLRDGLHLAFQGRKSQSHPLRHYHYDTFTWLMTHDEAAKRARLMVNYPANYYLLQFGVSLHGRVDRLYWVIENTFPEAETFLKE</sequence>
<dbReference type="InterPro" id="IPR001466">
    <property type="entry name" value="Beta-lactam-related"/>
</dbReference>
<dbReference type="Pfam" id="PF11954">
    <property type="entry name" value="DUF3471"/>
    <property type="match status" value="1"/>
</dbReference>
<accession>A0AA39R9C7</accession>
<dbReference type="EMBL" id="JAFEKC020000003">
    <property type="protein sequence ID" value="KAK0516009.1"/>
    <property type="molecule type" value="Genomic_DNA"/>
</dbReference>
<gene>
    <name evidence="4" type="ORF">JMJ35_002043</name>
</gene>
<comment type="similarity">
    <text evidence="1">Belongs to the peptidase S12 family.</text>
</comment>
<dbReference type="SUPFAM" id="SSF56601">
    <property type="entry name" value="beta-lactamase/transpeptidase-like"/>
    <property type="match status" value="1"/>
</dbReference>
<dbReference type="Gene3D" id="3.40.710.10">
    <property type="entry name" value="DD-peptidase/beta-lactamase superfamily"/>
    <property type="match status" value="1"/>
</dbReference>
<organism evidence="4 5">
    <name type="scientific">Cladonia borealis</name>
    <dbReference type="NCBI Taxonomy" id="184061"/>
    <lineage>
        <taxon>Eukaryota</taxon>
        <taxon>Fungi</taxon>
        <taxon>Dikarya</taxon>
        <taxon>Ascomycota</taxon>
        <taxon>Pezizomycotina</taxon>
        <taxon>Lecanoromycetes</taxon>
        <taxon>OSLEUM clade</taxon>
        <taxon>Lecanoromycetidae</taxon>
        <taxon>Lecanorales</taxon>
        <taxon>Lecanorineae</taxon>
        <taxon>Cladoniaceae</taxon>
        <taxon>Cladonia</taxon>
    </lineage>
</organism>
<dbReference type="Gene3D" id="2.40.128.600">
    <property type="match status" value="1"/>
</dbReference>
<evidence type="ECO:0000313" key="5">
    <source>
        <dbReference type="Proteomes" id="UP001166286"/>
    </source>
</evidence>
<feature type="domain" description="Peptidase S12 Pab87-related C-terminal" evidence="3">
    <location>
        <begin position="454"/>
        <end position="559"/>
    </location>
</feature>
<evidence type="ECO:0000256" key="1">
    <source>
        <dbReference type="ARBA" id="ARBA00038215"/>
    </source>
</evidence>
<comment type="caution">
    <text evidence="4">The sequence shown here is derived from an EMBL/GenBank/DDBJ whole genome shotgun (WGS) entry which is preliminary data.</text>
</comment>
<dbReference type="Pfam" id="PF00144">
    <property type="entry name" value="Beta-lactamase"/>
    <property type="match status" value="1"/>
</dbReference>
<dbReference type="Proteomes" id="UP001166286">
    <property type="component" value="Unassembled WGS sequence"/>
</dbReference>
<feature type="domain" description="Beta-lactamase-related" evidence="2">
    <location>
        <begin position="58"/>
        <end position="403"/>
    </location>
</feature>
<evidence type="ECO:0008006" key="6">
    <source>
        <dbReference type="Google" id="ProtNLM"/>
    </source>
</evidence>
<evidence type="ECO:0000259" key="3">
    <source>
        <dbReference type="Pfam" id="PF11954"/>
    </source>
</evidence>